<evidence type="ECO:0000256" key="20">
    <source>
        <dbReference type="ARBA" id="ARBA00045548"/>
    </source>
</evidence>
<dbReference type="PRINTS" id="PR00870">
    <property type="entry name" value="DNAPOLXBETA"/>
</dbReference>
<evidence type="ECO:0000256" key="18">
    <source>
        <dbReference type="ARBA" id="ARBA00044632"/>
    </source>
</evidence>
<dbReference type="InterPro" id="IPR002054">
    <property type="entry name" value="DNA-dir_DNA_pol_X"/>
</dbReference>
<evidence type="ECO:0000256" key="1">
    <source>
        <dbReference type="ARBA" id="ARBA00001946"/>
    </source>
</evidence>
<evidence type="ECO:0000313" key="27">
    <source>
        <dbReference type="Proteomes" id="UP000185779"/>
    </source>
</evidence>
<feature type="domain" description="DNA-directed DNA polymerase X" evidence="24">
    <location>
        <begin position="1"/>
        <end position="313"/>
    </location>
</feature>
<keyword evidence="25" id="KW-0540">Nuclease</keyword>
<dbReference type="EC" id="2.7.7.7" evidence="3"/>
<dbReference type="Pfam" id="PF14792">
    <property type="entry name" value="DNA_pol_B_palm"/>
    <property type="match status" value="1"/>
</dbReference>
<evidence type="ECO:0000259" key="24">
    <source>
        <dbReference type="SMART" id="SM00483"/>
    </source>
</evidence>
<dbReference type="InterPro" id="IPR016195">
    <property type="entry name" value="Pol/histidinol_Pase-like"/>
</dbReference>
<evidence type="ECO:0000256" key="3">
    <source>
        <dbReference type="ARBA" id="ARBA00012417"/>
    </source>
</evidence>
<evidence type="ECO:0000256" key="8">
    <source>
        <dbReference type="ARBA" id="ARBA00022679"/>
    </source>
</evidence>
<dbReference type="EMBL" id="DRIE01000108">
    <property type="protein sequence ID" value="HEC57506.1"/>
    <property type="molecule type" value="Genomic_DNA"/>
</dbReference>
<dbReference type="GO" id="GO:0042578">
    <property type="term" value="F:phosphoric ester hydrolase activity"/>
    <property type="evidence" value="ECO:0007669"/>
    <property type="project" value="TreeGrafter"/>
</dbReference>
<dbReference type="InterPro" id="IPR043519">
    <property type="entry name" value="NT_sf"/>
</dbReference>
<comment type="cofactor">
    <cofactor evidence="1">
        <name>Mg(2+)</name>
        <dbReference type="ChEBI" id="CHEBI:18420"/>
    </cofactor>
</comment>
<evidence type="ECO:0000256" key="13">
    <source>
        <dbReference type="ARBA" id="ARBA00022932"/>
    </source>
</evidence>
<keyword evidence="8" id="KW-0808">Transferase</keyword>
<evidence type="ECO:0000256" key="9">
    <source>
        <dbReference type="ARBA" id="ARBA00022695"/>
    </source>
</evidence>
<keyword evidence="11" id="KW-0227">DNA damage</keyword>
<dbReference type="PANTHER" id="PTHR36928">
    <property type="entry name" value="PHOSPHATASE YCDX-RELATED"/>
    <property type="match status" value="1"/>
</dbReference>
<dbReference type="Gene3D" id="1.10.150.20">
    <property type="entry name" value="5' to 3' exonuclease, C-terminal subdomain"/>
    <property type="match status" value="1"/>
</dbReference>
<dbReference type="InterPro" id="IPR022311">
    <property type="entry name" value="PolX-like"/>
</dbReference>
<evidence type="ECO:0000313" key="26">
    <source>
        <dbReference type="EMBL" id="OFV67024.1"/>
    </source>
</evidence>
<keyword evidence="7" id="KW-0237">DNA synthesis</keyword>
<evidence type="ECO:0000256" key="15">
    <source>
        <dbReference type="ARBA" id="ARBA00023204"/>
    </source>
</evidence>
<evidence type="ECO:0000256" key="6">
    <source>
        <dbReference type="ARBA" id="ARBA00022481"/>
    </source>
</evidence>
<dbReference type="GO" id="GO:0004527">
    <property type="term" value="F:exonuclease activity"/>
    <property type="evidence" value="ECO:0007669"/>
    <property type="project" value="UniProtKB-KW"/>
</dbReference>
<dbReference type="InterPro" id="IPR003141">
    <property type="entry name" value="Pol/His_phosphatase_N"/>
</dbReference>
<comment type="subcellular location">
    <subcellularLocation>
        <location evidence="2">Cytoplasm</location>
    </subcellularLocation>
</comment>
<evidence type="ECO:0000256" key="11">
    <source>
        <dbReference type="ARBA" id="ARBA00022763"/>
    </source>
</evidence>
<evidence type="ECO:0000256" key="16">
    <source>
        <dbReference type="ARBA" id="ARBA00035717"/>
    </source>
</evidence>
<gene>
    <name evidence="25" type="primary">polX</name>
    <name evidence="25" type="ORF">ENI32_06460</name>
    <name evidence="26" type="ORF">SBU_000317</name>
</gene>
<dbReference type="Pfam" id="PF02811">
    <property type="entry name" value="PHP"/>
    <property type="match status" value="1"/>
</dbReference>
<evidence type="ECO:0000259" key="22">
    <source>
        <dbReference type="SMART" id="SM00278"/>
    </source>
</evidence>
<keyword evidence="12" id="KW-0832">Ubl conjugation</keyword>
<keyword evidence="9" id="KW-0548">Nucleotidyltransferase</keyword>
<dbReference type="Proteomes" id="UP000185779">
    <property type="component" value="Unassembled WGS sequence"/>
</dbReference>
<dbReference type="PANTHER" id="PTHR36928:SF1">
    <property type="entry name" value="PHOSPHATASE YCDX-RELATED"/>
    <property type="match status" value="1"/>
</dbReference>
<keyword evidence="25" id="KW-0378">Hydrolase</keyword>
<dbReference type="EMBL" id="LYOR01000001">
    <property type="protein sequence ID" value="OFV67024.1"/>
    <property type="molecule type" value="Genomic_DNA"/>
</dbReference>
<dbReference type="InterPro" id="IPR010996">
    <property type="entry name" value="HHH_MUS81"/>
</dbReference>
<dbReference type="SMART" id="SM00483">
    <property type="entry name" value="POLXc"/>
    <property type="match status" value="1"/>
</dbReference>
<evidence type="ECO:0000256" key="14">
    <source>
        <dbReference type="ARBA" id="ARBA00023053"/>
    </source>
</evidence>
<evidence type="ECO:0000256" key="10">
    <source>
        <dbReference type="ARBA" id="ARBA00022705"/>
    </source>
</evidence>
<dbReference type="SMART" id="SM00278">
    <property type="entry name" value="HhH1"/>
    <property type="match status" value="3"/>
</dbReference>
<evidence type="ECO:0000256" key="21">
    <source>
        <dbReference type="ARBA" id="ARBA00049244"/>
    </source>
</evidence>
<dbReference type="STRING" id="1839936.SBU_000317"/>
<keyword evidence="6" id="KW-0488">Methylation</keyword>
<dbReference type="GO" id="GO:0008270">
    <property type="term" value="F:zinc ion binding"/>
    <property type="evidence" value="ECO:0007669"/>
    <property type="project" value="TreeGrafter"/>
</dbReference>
<comment type="catalytic activity">
    <reaction evidence="21">
        <text>DNA(n) + a 2'-deoxyribonucleoside 5'-triphosphate = DNA(n+1) + diphosphate</text>
        <dbReference type="Rhea" id="RHEA:22508"/>
        <dbReference type="Rhea" id="RHEA-COMP:17339"/>
        <dbReference type="Rhea" id="RHEA-COMP:17340"/>
        <dbReference type="ChEBI" id="CHEBI:33019"/>
        <dbReference type="ChEBI" id="CHEBI:61560"/>
        <dbReference type="ChEBI" id="CHEBI:173112"/>
        <dbReference type="EC" id="2.7.7.7"/>
    </reaction>
</comment>
<dbReference type="GO" id="GO:0003677">
    <property type="term" value="F:DNA binding"/>
    <property type="evidence" value="ECO:0007669"/>
    <property type="project" value="InterPro"/>
</dbReference>
<dbReference type="CDD" id="cd07436">
    <property type="entry name" value="PHP_PolX"/>
    <property type="match status" value="1"/>
</dbReference>
<evidence type="ECO:0000256" key="7">
    <source>
        <dbReference type="ARBA" id="ARBA00022634"/>
    </source>
</evidence>
<keyword evidence="25" id="KW-0269">Exonuclease</keyword>
<protein>
    <recommendedName>
        <fullName evidence="5">DNA polymerase beta</fullName>
        <ecNumber evidence="3">2.7.7.7</ecNumber>
        <ecNumber evidence="4">4.2.99.18</ecNumber>
    </recommendedName>
    <alternativeName>
        <fullName evidence="16">5'-deoxyribose-phosphate lyase</fullName>
    </alternativeName>
    <alternativeName>
        <fullName evidence="17">AP lyase</fullName>
    </alternativeName>
</protein>
<comment type="catalytic activity">
    <reaction evidence="19">
        <text>a 5'-end 2'-deoxyribose-2'-deoxyribonucleotide-DNA = (2E,4S)-4-hydroxypenten-2-al-5-phosphate + a 5'-end 5'-phospho-2'-deoxyribonucleoside-DNA + H(+)</text>
        <dbReference type="Rhea" id="RHEA:76255"/>
        <dbReference type="Rhea" id="RHEA-COMP:13180"/>
        <dbReference type="Rhea" id="RHEA-COMP:18657"/>
        <dbReference type="ChEBI" id="CHEBI:15378"/>
        <dbReference type="ChEBI" id="CHEBI:136412"/>
        <dbReference type="ChEBI" id="CHEBI:195194"/>
        <dbReference type="ChEBI" id="CHEBI:195195"/>
    </reaction>
</comment>
<dbReference type="PATRIC" id="fig|1839936.3.peg.320"/>
<dbReference type="GO" id="GO:0003887">
    <property type="term" value="F:DNA-directed DNA polymerase activity"/>
    <property type="evidence" value="ECO:0007669"/>
    <property type="project" value="UniProtKB-KW"/>
</dbReference>
<feature type="domain" description="Helix-hairpin-helix DNA-binding motif class 1" evidence="22">
    <location>
        <begin position="52"/>
        <end position="71"/>
    </location>
</feature>
<evidence type="ECO:0000256" key="5">
    <source>
        <dbReference type="ARBA" id="ARBA00020020"/>
    </source>
</evidence>
<comment type="function">
    <text evidence="20">Repair polymerase that plays a key role in base-excision repair. During this process, the damaged base is excised by specific DNA glycosylases, the DNA backbone is nicked at the abasic site by an apurinic/apyrimidic (AP) endonuclease, and POLB removes 5'-deoxyribose-phosphate from the preincised AP site acting as a 5'-deoxyribose-phosphate lyase (5'-dRP lyase); through its DNA polymerase activity, it adds one nucleotide to the 3' end of the arising single-nucleotide gap. Conducts 'gap-filling' DNA synthesis in a stepwise distributive fashion rather than in a processive fashion as for other DNA polymerases. It is also able to cleave sugar-phosphate bonds 3' to an intact AP site, acting as an AP lyase.</text>
</comment>
<name>A0A1F2P763_9EURY</name>
<evidence type="ECO:0000313" key="25">
    <source>
        <dbReference type="EMBL" id="HEC57506.1"/>
    </source>
</evidence>
<evidence type="ECO:0000256" key="4">
    <source>
        <dbReference type="ARBA" id="ARBA00012720"/>
    </source>
</evidence>
<dbReference type="InterPro" id="IPR047967">
    <property type="entry name" value="PolX_PHP"/>
</dbReference>
<dbReference type="Gene3D" id="3.20.20.140">
    <property type="entry name" value="Metal-dependent hydrolases"/>
    <property type="match status" value="1"/>
</dbReference>
<comment type="catalytic activity">
    <reaction evidence="18">
        <text>2'-deoxyribonucleotide-(2'-deoxyribose 5'-phosphate)-2'-deoxyribonucleotide-DNA = a 3'-end 2'-deoxyribonucleotide-(2,3-dehydro-2,3-deoxyribose 5'-phosphate)-DNA + a 5'-end 5'-phospho-2'-deoxyribonucleoside-DNA + H(+)</text>
        <dbReference type="Rhea" id="RHEA:66592"/>
        <dbReference type="Rhea" id="RHEA-COMP:13180"/>
        <dbReference type="Rhea" id="RHEA-COMP:16897"/>
        <dbReference type="Rhea" id="RHEA-COMP:17067"/>
        <dbReference type="ChEBI" id="CHEBI:15378"/>
        <dbReference type="ChEBI" id="CHEBI:136412"/>
        <dbReference type="ChEBI" id="CHEBI:157695"/>
        <dbReference type="ChEBI" id="CHEBI:167181"/>
        <dbReference type="EC" id="4.2.99.18"/>
    </reaction>
</comment>
<dbReference type="GO" id="GO:0006281">
    <property type="term" value="P:DNA repair"/>
    <property type="evidence" value="ECO:0007669"/>
    <property type="project" value="UniProtKB-KW"/>
</dbReference>
<dbReference type="Pfam" id="PF14791">
    <property type="entry name" value="DNA_pol_B_thumb"/>
    <property type="match status" value="1"/>
</dbReference>
<dbReference type="InterPro" id="IPR027421">
    <property type="entry name" value="DNA_pol_lamdba_lyase_dom_sf"/>
</dbReference>
<comment type="caution">
    <text evidence="26">The sequence shown here is derived from an EMBL/GenBank/DDBJ whole genome shotgun (WGS) entry which is preliminary data.</text>
</comment>
<evidence type="ECO:0000256" key="2">
    <source>
        <dbReference type="ARBA" id="ARBA00004496"/>
    </source>
</evidence>
<accession>A0A1F2P763</accession>
<dbReference type="InterPro" id="IPR050243">
    <property type="entry name" value="PHP_phosphatase"/>
</dbReference>
<dbReference type="Proteomes" id="UP000885936">
    <property type="component" value="Unassembled WGS sequence"/>
</dbReference>
<dbReference type="SUPFAM" id="SSF89550">
    <property type="entry name" value="PHP domain-like"/>
    <property type="match status" value="1"/>
</dbReference>
<dbReference type="InterPro" id="IPR029398">
    <property type="entry name" value="PolB_thumb"/>
</dbReference>
<dbReference type="PIRSF" id="PIRSF005047">
    <property type="entry name" value="UCP005047_YshC"/>
    <property type="match status" value="1"/>
</dbReference>
<evidence type="ECO:0000256" key="12">
    <source>
        <dbReference type="ARBA" id="ARBA00022843"/>
    </source>
</evidence>
<feature type="domain" description="Polymerase/histidinol phosphatase N-terminal" evidence="23">
    <location>
        <begin position="337"/>
        <end position="416"/>
    </location>
</feature>
<proteinExistence type="predicted"/>
<evidence type="ECO:0000256" key="19">
    <source>
        <dbReference type="ARBA" id="ARBA00044678"/>
    </source>
</evidence>
<dbReference type="InterPro" id="IPR002008">
    <property type="entry name" value="DNA_pol_X_beta-like"/>
</dbReference>
<dbReference type="GO" id="GO:0005829">
    <property type="term" value="C:cytosol"/>
    <property type="evidence" value="ECO:0007669"/>
    <property type="project" value="TreeGrafter"/>
</dbReference>
<dbReference type="SMART" id="SM00481">
    <property type="entry name" value="POLIIIAc"/>
    <property type="match status" value="1"/>
</dbReference>
<dbReference type="InterPro" id="IPR004013">
    <property type="entry name" value="PHP_dom"/>
</dbReference>
<dbReference type="InterPro" id="IPR003583">
    <property type="entry name" value="Hlx-hairpin-Hlx_DNA-bd_motif"/>
</dbReference>
<dbReference type="Gene3D" id="3.30.210.10">
    <property type="entry name" value="DNA polymerase, thumb domain"/>
    <property type="match status" value="1"/>
</dbReference>
<dbReference type="EC" id="4.2.99.18" evidence="4"/>
<keyword evidence="10" id="KW-0235">DNA replication</keyword>
<keyword evidence="27" id="KW-1185">Reference proteome</keyword>
<dbReference type="CDD" id="cd00141">
    <property type="entry name" value="NT_POLXc"/>
    <property type="match status" value="1"/>
</dbReference>
<keyword evidence="15" id="KW-0234">DNA repair</keyword>
<dbReference type="Gene3D" id="1.10.150.110">
    <property type="entry name" value="DNA polymerase beta, N-terminal domain-like"/>
    <property type="match status" value="1"/>
</dbReference>
<dbReference type="AlphaFoldDB" id="A0A1F2P763"/>
<keyword evidence="13" id="KW-0239">DNA-directed DNA polymerase</keyword>
<organism evidence="26 27">
    <name type="scientific">Candidatus Syntropharchaeum butanivorans</name>
    <dbReference type="NCBI Taxonomy" id="1839936"/>
    <lineage>
        <taxon>Archaea</taxon>
        <taxon>Methanobacteriati</taxon>
        <taxon>Methanobacteriota</taxon>
        <taxon>Stenosarchaea group</taxon>
        <taxon>Methanomicrobia</taxon>
        <taxon>Methanosarcinales</taxon>
        <taxon>ANME-2 cluster</taxon>
        <taxon>Candidatus Syntropharchaeum</taxon>
    </lineage>
</organism>
<evidence type="ECO:0000256" key="17">
    <source>
        <dbReference type="ARBA" id="ARBA00035726"/>
    </source>
</evidence>
<dbReference type="SUPFAM" id="SSF47802">
    <property type="entry name" value="DNA polymerase beta, N-terminal domain-like"/>
    <property type="match status" value="1"/>
</dbReference>
<dbReference type="SUPFAM" id="SSF81301">
    <property type="entry name" value="Nucleotidyltransferase"/>
    <property type="match status" value="1"/>
</dbReference>
<reference evidence="25" key="2">
    <citation type="journal article" date="2020" name="mSystems">
        <title>Genome- and Community-Level Interaction Insights into Carbon Utilization and Element Cycling Functions of Hydrothermarchaeota in Hydrothermal Sediment.</title>
        <authorList>
            <person name="Zhou Z."/>
            <person name="Liu Y."/>
            <person name="Xu W."/>
            <person name="Pan J."/>
            <person name="Luo Z.H."/>
            <person name="Li M."/>
        </authorList>
    </citation>
    <scope>NUCLEOTIDE SEQUENCE [LARGE SCALE GENOMIC DNA]</scope>
    <source>
        <strain evidence="25">HyVt-386</strain>
    </source>
</reference>
<keyword evidence="14" id="KW-0915">Sodium</keyword>
<dbReference type="GO" id="GO:0140078">
    <property type="term" value="F:class I DNA-(apurinic or apyrimidinic site) endonuclease activity"/>
    <property type="evidence" value="ECO:0007669"/>
    <property type="project" value="UniProtKB-EC"/>
</dbReference>
<dbReference type="Gene3D" id="3.30.460.10">
    <property type="entry name" value="Beta Polymerase, domain 2"/>
    <property type="match status" value="1"/>
</dbReference>
<reference evidence="26 27" key="1">
    <citation type="submission" date="2016-05" db="EMBL/GenBank/DDBJ databases">
        <title>Microbial consortia oxidize butane by reversing methanogenesis.</title>
        <authorList>
            <person name="Laso-Perez R."/>
            <person name="Richter M."/>
            <person name="Wegener G."/>
            <person name="Musat F."/>
        </authorList>
    </citation>
    <scope>NUCLEOTIDE SEQUENCE [LARGE SCALE GENOMIC DNA]</scope>
    <source>
        <strain evidence="26">BOX1</strain>
    </source>
</reference>
<feature type="domain" description="Helix-hairpin-helix DNA-binding motif class 1" evidence="22">
    <location>
        <begin position="127"/>
        <end position="146"/>
    </location>
</feature>
<dbReference type="Pfam" id="PF14520">
    <property type="entry name" value="HHH_5"/>
    <property type="match status" value="1"/>
</dbReference>
<dbReference type="FunFam" id="3.20.20.140:FF:000047">
    <property type="entry name" value="PHP domain-containing protein"/>
    <property type="match status" value="1"/>
</dbReference>
<dbReference type="NCBIfam" id="NF006375">
    <property type="entry name" value="PRK08609.1"/>
    <property type="match status" value="1"/>
</dbReference>
<feature type="domain" description="Helix-hairpin-helix DNA-binding motif class 1" evidence="22">
    <location>
        <begin position="92"/>
        <end position="111"/>
    </location>
</feature>
<sequence length="569" mass="63946">MVENREVARIFDEIADILEVLDGDKFKIRAYRRAARTIENLTADLSRFKSKNELKKLPGIGDALAKKIYEIITTGRLKYYEDLRNSLPAGLLELLSIPGVGPKTVAKLFRECGITDIASLERAAKNHELQHLFGMGAKTEEKILKGIALYRRQKERTPLDVAYFQAKRIVESLKNLESAVEISYAGSIRRMKETIGDIDILVASHRPRDVMDAFKTLEGVSEVIASGERKTSVIIGDIQADLRVVDPDSFGSALQYFTGSQLHNIKLRELALRKGLKLNEYGVFRQDEKIAGRREEDVYHSLGLSFIPPELREGQDEIEAAARGELPDLIELSDIRGDLHVHSDWSDGRSSIREIVDKARSLEYEYIAISDHTPAVGITGGLDEKRLIRQMDEIERINGDLDDFRVLSGIEVDIRSDNRLDLPDKILEKLDIVIAAVHTNLTQKKEEMTARILSAIENPNVDIIAHPTGRIIGKRDPYDVDIEALIDAAGSTGTILELNANPRRLDIKDTHARYAKKKGVKVAISTDAHDTSQMEYMHFGVATARRGWLEKDDVLNTRSLDELLRTLKP</sequence>
<dbReference type="InterPro" id="IPR028207">
    <property type="entry name" value="DNA_pol_B_palm_palm"/>
</dbReference>
<dbReference type="InterPro" id="IPR037160">
    <property type="entry name" value="DNA_Pol_thumb_sf"/>
</dbReference>
<dbReference type="Pfam" id="PF14716">
    <property type="entry name" value="HHH_8"/>
    <property type="match status" value="1"/>
</dbReference>
<evidence type="ECO:0000259" key="23">
    <source>
        <dbReference type="SMART" id="SM00481"/>
    </source>
</evidence>